<comment type="caution">
    <text evidence="5">The sequence shown here is derived from an EMBL/GenBank/DDBJ whole genome shotgun (WGS) entry which is preliminary data.</text>
</comment>
<dbReference type="InterPro" id="IPR002048">
    <property type="entry name" value="EF_hand_dom"/>
</dbReference>
<evidence type="ECO:0000259" key="4">
    <source>
        <dbReference type="PROSITE" id="PS50222"/>
    </source>
</evidence>
<dbReference type="InterPro" id="IPR018247">
    <property type="entry name" value="EF_Hand_1_Ca_BS"/>
</dbReference>
<gene>
    <name evidence="5" type="ORF">ACH5RR_035031</name>
</gene>
<dbReference type="AlphaFoldDB" id="A0ABD2YD19"/>
<dbReference type="PANTHER" id="PTHR10891">
    <property type="entry name" value="EF-HAND CALCIUM-BINDING DOMAIN CONTAINING PROTEIN"/>
    <property type="match status" value="1"/>
</dbReference>
<evidence type="ECO:0000256" key="3">
    <source>
        <dbReference type="ARBA" id="ARBA00022837"/>
    </source>
</evidence>
<dbReference type="Gene3D" id="1.10.238.10">
    <property type="entry name" value="EF-hand"/>
    <property type="match status" value="2"/>
</dbReference>
<feature type="domain" description="EF-hand" evidence="4">
    <location>
        <begin position="14"/>
        <end position="49"/>
    </location>
</feature>
<evidence type="ECO:0000313" key="6">
    <source>
        <dbReference type="Proteomes" id="UP001630127"/>
    </source>
</evidence>
<reference evidence="5 6" key="1">
    <citation type="submission" date="2024-11" db="EMBL/GenBank/DDBJ databases">
        <title>A near-complete genome assembly of Cinchona calisaya.</title>
        <authorList>
            <person name="Lian D.C."/>
            <person name="Zhao X.W."/>
            <person name="Wei L."/>
        </authorList>
    </citation>
    <scope>NUCLEOTIDE SEQUENCE [LARGE SCALE GENOMIC DNA]</scope>
    <source>
        <tissue evidence="5">Nenye</tissue>
    </source>
</reference>
<dbReference type="Proteomes" id="UP001630127">
    <property type="component" value="Unassembled WGS sequence"/>
</dbReference>
<dbReference type="InterPro" id="IPR039647">
    <property type="entry name" value="EF_hand_pair_protein_CML-like"/>
</dbReference>
<protein>
    <recommendedName>
        <fullName evidence="4">EF-hand domain-containing protein</fullName>
    </recommendedName>
</protein>
<name>A0ABD2YD19_9GENT</name>
<dbReference type="PROSITE" id="PS00018">
    <property type="entry name" value="EF_HAND_1"/>
    <property type="match status" value="2"/>
</dbReference>
<dbReference type="InterPro" id="IPR011992">
    <property type="entry name" value="EF-hand-dom_pair"/>
</dbReference>
<keyword evidence="3" id="KW-0106">Calcium</keyword>
<keyword evidence="6" id="KW-1185">Reference proteome</keyword>
<dbReference type="GO" id="GO:0046872">
    <property type="term" value="F:metal ion binding"/>
    <property type="evidence" value="ECO:0007669"/>
    <property type="project" value="UniProtKB-KW"/>
</dbReference>
<evidence type="ECO:0000256" key="1">
    <source>
        <dbReference type="ARBA" id="ARBA00022723"/>
    </source>
</evidence>
<dbReference type="PROSITE" id="PS50222">
    <property type="entry name" value="EF_HAND_2"/>
    <property type="match status" value="1"/>
</dbReference>
<dbReference type="Pfam" id="PF13499">
    <property type="entry name" value="EF-hand_7"/>
    <property type="match status" value="1"/>
</dbReference>
<proteinExistence type="predicted"/>
<evidence type="ECO:0000256" key="2">
    <source>
        <dbReference type="ARBA" id="ARBA00022737"/>
    </source>
</evidence>
<keyword evidence="1" id="KW-0479">Metal-binding</keyword>
<evidence type="ECO:0000313" key="5">
    <source>
        <dbReference type="EMBL" id="KAL3505190.1"/>
    </source>
</evidence>
<dbReference type="EMBL" id="JBJUIK010000014">
    <property type="protein sequence ID" value="KAL3505190.1"/>
    <property type="molecule type" value="Genomic_DNA"/>
</dbReference>
<dbReference type="SMART" id="SM00054">
    <property type="entry name" value="EFh"/>
    <property type="match status" value="2"/>
</dbReference>
<dbReference type="CDD" id="cd00051">
    <property type="entry name" value="EFh"/>
    <property type="match status" value="1"/>
</dbReference>
<accession>A0ABD2YD19</accession>
<organism evidence="5 6">
    <name type="scientific">Cinchona calisaya</name>
    <dbReference type="NCBI Taxonomy" id="153742"/>
    <lineage>
        <taxon>Eukaryota</taxon>
        <taxon>Viridiplantae</taxon>
        <taxon>Streptophyta</taxon>
        <taxon>Embryophyta</taxon>
        <taxon>Tracheophyta</taxon>
        <taxon>Spermatophyta</taxon>
        <taxon>Magnoliopsida</taxon>
        <taxon>eudicotyledons</taxon>
        <taxon>Gunneridae</taxon>
        <taxon>Pentapetalae</taxon>
        <taxon>asterids</taxon>
        <taxon>lamiids</taxon>
        <taxon>Gentianales</taxon>
        <taxon>Rubiaceae</taxon>
        <taxon>Cinchonoideae</taxon>
        <taxon>Cinchoneae</taxon>
        <taxon>Cinchona</taxon>
    </lineage>
</organism>
<sequence>MTIFDSRKGVRVVLSEEKLKGVFRQHDKNGDGRLDKAELKEAFKCLGAFIPWWRAAGGLDYADANGDGFITEDEMTCLVKYASQFGYTIKMSSESMTKNGDGRLDKAEILKETFKRLEAIIPEWRAARVLYHADANGDGYITDEVMTGVVKYAIQFGYSLH</sequence>
<keyword evidence="2" id="KW-0677">Repeat</keyword>
<dbReference type="SUPFAM" id="SSF47473">
    <property type="entry name" value="EF-hand"/>
    <property type="match status" value="1"/>
</dbReference>